<evidence type="ECO:0000256" key="1">
    <source>
        <dbReference type="SAM" id="MobiDB-lite"/>
    </source>
</evidence>
<dbReference type="Proteomes" id="UP000460157">
    <property type="component" value="Unassembled WGS sequence"/>
</dbReference>
<dbReference type="SUPFAM" id="SSF69572">
    <property type="entry name" value="Activating enzymes of the ubiquitin-like proteins"/>
    <property type="match status" value="1"/>
</dbReference>
<dbReference type="OrthoDB" id="4426339at2"/>
<protein>
    <submittedName>
        <fullName evidence="2">TOMM leader peptide-binding protein</fullName>
    </submittedName>
</protein>
<evidence type="ECO:0000313" key="2">
    <source>
        <dbReference type="EMBL" id="MVT26528.1"/>
    </source>
</evidence>
<dbReference type="InterPro" id="IPR022291">
    <property type="entry name" value="Bacteriocin_synth_cyclodeHase"/>
</dbReference>
<name>A0A7K1UJ64_9MICC</name>
<dbReference type="InterPro" id="IPR035985">
    <property type="entry name" value="Ubiquitin-activating_enz"/>
</dbReference>
<dbReference type="NCBIfam" id="TIGR03882">
    <property type="entry name" value="cyclo_dehyd_2"/>
    <property type="match status" value="1"/>
</dbReference>
<dbReference type="Gene3D" id="3.40.50.720">
    <property type="entry name" value="NAD(P)-binding Rossmann-like Domain"/>
    <property type="match status" value="1"/>
</dbReference>
<reference evidence="2 3" key="1">
    <citation type="submission" date="2019-12" db="EMBL/GenBank/DDBJ databases">
        <title>Nesterenkonia muleiensis sp. nov., a novel actinobacterium isolated from sap of Populus euphratica.</title>
        <authorList>
            <person name="Wang R."/>
        </authorList>
    </citation>
    <scope>NUCLEOTIDE SEQUENCE [LARGE SCALE GENOMIC DNA]</scope>
    <source>
        <strain evidence="2 3">F10</strain>
    </source>
</reference>
<proteinExistence type="predicted"/>
<feature type="compositionally biased region" description="Polar residues" evidence="1">
    <location>
        <begin position="218"/>
        <end position="228"/>
    </location>
</feature>
<dbReference type="RefSeq" id="WP_157323532.1">
    <property type="nucleotide sequence ID" value="NZ_BMFX01000002.1"/>
</dbReference>
<dbReference type="AlphaFoldDB" id="A0A7K1UJ64"/>
<gene>
    <name evidence="2" type="ORF">GNZ21_09195</name>
</gene>
<dbReference type="GO" id="GO:0008641">
    <property type="term" value="F:ubiquitin-like modifier activating enzyme activity"/>
    <property type="evidence" value="ECO:0007669"/>
    <property type="project" value="InterPro"/>
</dbReference>
<evidence type="ECO:0000313" key="3">
    <source>
        <dbReference type="Proteomes" id="UP000460157"/>
    </source>
</evidence>
<comment type="caution">
    <text evidence="2">The sequence shown here is derived from an EMBL/GenBank/DDBJ whole genome shotgun (WGS) entry which is preliminary data.</text>
</comment>
<feature type="region of interest" description="Disordered" evidence="1">
    <location>
        <begin position="215"/>
        <end position="234"/>
    </location>
</feature>
<accession>A0A7K1UJ64</accession>
<dbReference type="EMBL" id="WRPM01000068">
    <property type="protein sequence ID" value="MVT26528.1"/>
    <property type="molecule type" value="Genomic_DNA"/>
</dbReference>
<sequence>MYQTPAPTDRQPPETLYLAAGCFGHAVAQRLQAHHRGRIHDVAPGTHPSMWPYAETLVLATGAERPRIADAVDHTCFLRGIPWIHVVARSAEIQVGPVVIPGRTACYRCSERRRRQHRLALPSSHPDRDSAENPSEFAVLKHHISLAAALTRQAFSEIAEAASGGPAEGTVRSVNLVSGTVTAAPTVGTDNCARCRGRFGPKHEARQALWGELESAIGGQQQHTQTPELQEAAR</sequence>
<keyword evidence="3" id="KW-1185">Reference proteome</keyword>
<organism evidence="2 3">
    <name type="scientific">Nesterenkonia alkaliphila</name>
    <dbReference type="NCBI Taxonomy" id="1463631"/>
    <lineage>
        <taxon>Bacteria</taxon>
        <taxon>Bacillati</taxon>
        <taxon>Actinomycetota</taxon>
        <taxon>Actinomycetes</taxon>
        <taxon>Micrococcales</taxon>
        <taxon>Micrococcaceae</taxon>
        <taxon>Nesterenkonia</taxon>
    </lineage>
</organism>